<reference evidence="1" key="1">
    <citation type="submission" date="2020-05" db="EMBL/GenBank/DDBJ databases">
        <authorList>
            <person name="Chiriac C."/>
            <person name="Salcher M."/>
            <person name="Ghai R."/>
            <person name="Kavagutti S V."/>
        </authorList>
    </citation>
    <scope>NUCLEOTIDE SEQUENCE</scope>
</reference>
<organism evidence="1">
    <name type="scientific">freshwater metagenome</name>
    <dbReference type="NCBI Taxonomy" id="449393"/>
    <lineage>
        <taxon>unclassified sequences</taxon>
        <taxon>metagenomes</taxon>
        <taxon>ecological metagenomes</taxon>
    </lineage>
</organism>
<gene>
    <name evidence="1" type="ORF">UFOPK3564_04140</name>
</gene>
<name>A0A6J7L2R6_9ZZZZ</name>
<evidence type="ECO:0000313" key="1">
    <source>
        <dbReference type="EMBL" id="CAB4962255.1"/>
    </source>
</evidence>
<sequence length="228" mass="24624">MALSPILNVPVTRQDTTIEVVRQGDGTHDHDEVFVTTSITIAGDIDPDKEVIAILPMATAAQYQPLLRWTADDITTNATPLDPVKRSTWDQAVGDALQGLEQTEAEKQQALADAIGNAAQGFSQAVLKIQPGQRDLRFFYTLAAPTQGNRQYGFEILGPLATFTLQPGGSIGVIAILPHGATLIDATAVQNPNDPGSVLPRVDANLGGRQVVGWNWQYDPKFTVSYQY</sequence>
<accession>A0A6J7L2R6</accession>
<proteinExistence type="predicted"/>
<dbReference type="AlphaFoldDB" id="A0A6J7L2R6"/>
<dbReference type="EMBL" id="CAFBMK010000511">
    <property type="protein sequence ID" value="CAB4962255.1"/>
    <property type="molecule type" value="Genomic_DNA"/>
</dbReference>
<protein>
    <submittedName>
        <fullName evidence="1">Unannotated protein</fullName>
    </submittedName>
</protein>